<evidence type="ECO:0000259" key="2">
    <source>
        <dbReference type="Pfam" id="PF13400"/>
    </source>
</evidence>
<dbReference type="InterPro" id="IPR028087">
    <property type="entry name" value="Tad_N"/>
</dbReference>
<evidence type="ECO:0000256" key="1">
    <source>
        <dbReference type="SAM" id="Phobius"/>
    </source>
</evidence>
<gene>
    <name evidence="3" type="ORF">FJY68_00780</name>
</gene>
<evidence type="ECO:0000313" key="3">
    <source>
        <dbReference type="EMBL" id="MBM3330365.1"/>
    </source>
</evidence>
<comment type="caution">
    <text evidence="3">The sequence shown here is derived from an EMBL/GenBank/DDBJ whole genome shotgun (WGS) entry which is preliminary data.</text>
</comment>
<feature type="transmembrane region" description="Helical" evidence="1">
    <location>
        <begin position="25"/>
        <end position="43"/>
    </location>
</feature>
<keyword evidence="1" id="KW-0812">Transmembrane</keyword>
<feature type="domain" description="Putative Flp pilus-assembly TadG-like N-terminal" evidence="2">
    <location>
        <begin position="23"/>
        <end position="64"/>
    </location>
</feature>
<dbReference type="Proteomes" id="UP000779900">
    <property type="component" value="Unassembled WGS sequence"/>
</dbReference>
<accession>A0A937XB20</accession>
<dbReference type="Pfam" id="PF13400">
    <property type="entry name" value="Tad"/>
    <property type="match status" value="1"/>
</dbReference>
<sequence length="540" mass="59374">MKPSFSQRSPVALGRRLLSDTSGQVLLFGAVLVVAILAFLFVIPNGTQITTKKMRAQTAADAGAFTGSVWLARATNLSSNMNIGIKSVYEWTTVLTVGSALAQALYSDTLDSSVHALGGQITLALFGSSNPVTVHTTEYPSAIRKLDTAAQWLYSLQGDIATSFHSVAATLGTQQACSNVGVAYPPTQAAGGWAIVRTNDTIPLLLPTTAGDSVIYAGLSQLALALDTLPTLDPNITPAYGQVIVSPSTWDVWAYYSDTSLWFDRVDSIYHCYKKPVIFEFQNNYSGKVDTGIQYMDPSDKGYPDYNRGDSWPKWVLYCSEGEGNHHVFIWPNGVGNPPYKNTDQWTLINNPHPGNNRYKFDTVWTHVHLAKSTDTSSLSDYVSPEESIWLEEHEDEIRSHYWKSTGFYTGVESTVPYKGPKVRPRRVNPGREFRTVCYVWRQGASSAPYGLGAPLGGTFFPRNAVAASSPMFAVARSVPYQTLSSPTQNELFFEPSWDVKLTPFDSLAVVEITGDTAYCGRTGYCFDNLEELRKYALLP</sequence>
<reference evidence="3" key="1">
    <citation type="submission" date="2019-03" db="EMBL/GenBank/DDBJ databases">
        <title>Lake Tanganyika Metagenome-Assembled Genomes (MAGs).</title>
        <authorList>
            <person name="Tran P."/>
        </authorList>
    </citation>
    <scope>NUCLEOTIDE SEQUENCE</scope>
    <source>
        <strain evidence="3">K_DeepCast_150m_m2_040</strain>
    </source>
</reference>
<dbReference type="EMBL" id="VGIR01000002">
    <property type="protein sequence ID" value="MBM3330365.1"/>
    <property type="molecule type" value="Genomic_DNA"/>
</dbReference>
<name>A0A937XB20_UNCW3</name>
<proteinExistence type="predicted"/>
<keyword evidence="1" id="KW-1133">Transmembrane helix</keyword>
<organism evidence="3 4">
    <name type="scientific">candidate division WOR-3 bacterium</name>
    <dbReference type="NCBI Taxonomy" id="2052148"/>
    <lineage>
        <taxon>Bacteria</taxon>
        <taxon>Bacteria division WOR-3</taxon>
    </lineage>
</organism>
<dbReference type="AlphaFoldDB" id="A0A937XB20"/>
<protein>
    <recommendedName>
        <fullName evidence="2">Putative Flp pilus-assembly TadG-like N-terminal domain-containing protein</fullName>
    </recommendedName>
</protein>
<evidence type="ECO:0000313" key="4">
    <source>
        <dbReference type="Proteomes" id="UP000779900"/>
    </source>
</evidence>
<keyword evidence="1" id="KW-0472">Membrane</keyword>